<reference evidence="3 4" key="1">
    <citation type="journal article" date="2019" name="Int. J. Syst. Evol. Microbiol.">
        <title>The Global Catalogue of Microorganisms (GCM) 10K type strain sequencing project: providing services to taxonomists for standard genome sequencing and annotation.</title>
        <authorList>
            <consortium name="The Broad Institute Genomics Platform"/>
            <consortium name="The Broad Institute Genome Sequencing Center for Infectious Disease"/>
            <person name="Wu L."/>
            <person name="Ma J."/>
        </authorList>
    </citation>
    <scope>NUCLEOTIDE SEQUENCE [LARGE SCALE GENOMIC DNA]</scope>
    <source>
        <strain evidence="3 4">JCM 6833</strain>
    </source>
</reference>
<proteinExistence type="predicted"/>
<evidence type="ECO:0000256" key="2">
    <source>
        <dbReference type="SAM" id="Phobius"/>
    </source>
</evidence>
<comment type="caution">
    <text evidence="3">The sequence shown here is derived from an EMBL/GenBank/DDBJ whole genome shotgun (WGS) entry which is preliminary data.</text>
</comment>
<evidence type="ECO:0000313" key="4">
    <source>
        <dbReference type="Proteomes" id="UP001501509"/>
    </source>
</evidence>
<feature type="compositionally biased region" description="Basic and acidic residues" evidence="1">
    <location>
        <begin position="99"/>
        <end position="109"/>
    </location>
</feature>
<protein>
    <submittedName>
        <fullName evidence="3">Uncharacterized protein</fullName>
    </submittedName>
</protein>
<accession>A0ABN3PAD8</accession>
<organism evidence="3 4">
    <name type="scientific">Actinomadura fulvescens</name>
    <dbReference type="NCBI Taxonomy" id="46160"/>
    <lineage>
        <taxon>Bacteria</taxon>
        <taxon>Bacillati</taxon>
        <taxon>Actinomycetota</taxon>
        <taxon>Actinomycetes</taxon>
        <taxon>Streptosporangiales</taxon>
        <taxon>Thermomonosporaceae</taxon>
        <taxon>Actinomadura</taxon>
    </lineage>
</organism>
<feature type="compositionally biased region" description="Acidic residues" evidence="1">
    <location>
        <begin position="110"/>
        <end position="119"/>
    </location>
</feature>
<evidence type="ECO:0000313" key="3">
    <source>
        <dbReference type="EMBL" id="GAA2573117.1"/>
    </source>
</evidence>
<dbReference type="EMBL" id="BAAATD010000001">
    <property type="protein sequence ID" value="GAA2573117.1"/>
    <property type="molecule type" value="Genomic_DNA"/>
</dbReference>
<dbReference type="RefSeq" id="WP_344536577.1">
    <property type="nucleotide sequence ID" value="NZ_BAAATD010000001.1"/>
</dbReference>
<sequence>MTIVLALLLFAVPGAAFWSLMRGFDPVGRLVVSTAASIVTVAGAAQILLMAGFWSPGSGLVAVLLLSGLVAGLARLHRPRSLGQLHIPRPPARASANVTRRDLPVRRRDEDDDDWLYQD</sequence>
<keyword evidence="2" id="KW-1133">Transmembrane helix</keyword>
<keyword evidence="4" id="KW-1185">Reference proteome</keyword>
<evidence type="ECO:0000256" key="1">
    <source>
        <dbReference type="SAM" id="MobiDB-lite"/>
    </source>
</evidence>
<keyword evidence="2" id="KW-0472">Membrane</keyword>
<name>A0ABN3PAD8_9ACTN</name>
<feature type="region of interest" description="Disordered" evidence="1">
    <location>
        <begin position="85"/>
        <end position="119"/>
    </location>
</feature>
<dbReference type="Proteomes" id="UP001501509">
    <property type="component" value="Unassembled WGS sequence"/>
</dbReference>
<gene>
    <name evidence="3" type="ORF">GCM10010411_00950</name>
</gene>
<feature type="transmembrane region" description="Helical" evidence="2">
    <location>
        <begin position="47"/>
        <end position="74"/>
    </location>
</feature>
<keyword evidence="2" id="KW-0812">Transmembrane</keyword>